<accession>A0A1V4SLI9</accession>
<evidence type="ECO:0000313" key="2">
    <source>
        <dbReference type="Proteomes" id="UP000191448"/>
    </source>
</evidence>
<gene>
    <name evidence="1" type="ORF">CLTHE_32080</name>
</gene>
<organism evidence="1 2">
    <name type="scientific">Clostridium thermobutyricum DSM 4928</name>
    <dbReference type="NCBI Taxonomy" id="1121339"/>
    <lineage>
        <taxon>Bacteria</taxon>
        <taxon>Bacillati</taxon>
        <taxon>Bacillota</taxon>
        <taxon>Clostridia</taxon>
        <taxon>Eubacteriales</taxon>
        <taxon>Clostridiaceae</taxon>
        <taxon>Clostridium</taxon>
    </lineage>
</organism>
<proteinExistence type="predicted"/>
<comment type="caution">
    <text evidence="1">The sequence shown here is derived from an EMBL/GenBank/DDBJ whole genome shotgun (WGS) entry which is preliminary data.</text>
</comment>
<evidence type="ECO:0000313" key="1">
    <source>
        <dbReference type="EMBL" id="OPX44684.1"/>
    </source>
</evidence>
<dbReference type="EMBL" id="LTAY01000111">
    <property type="protein sequence ID" value="OPX44684.1"/>
    <property type="molecule type" value="Genomic_DNA"/>
</dbReference>
<name>A0A1V4SLI9_9CLOT</name>
<sequence length="259" mass="28461">MKDEMIEFLIESGSEITGATTGAVIGGVVAGPAGAMLGIAGGKAVEKVFSKLGSEIKNRVLSKRENNKIGATATYALEKIDENIKSGKKLRDDGFFENDDTNRSTADEIVEGIMFSAQREHEEKKLKYYGNLVANIAFDKTISREQANQLINISKRLTYRQIKLINLFAINQQLPIQILRKEDYTNGGVSGCTLISVLQDTLELYNIGLVGGNGSVILEMPYIAPADIRVQGMGAMLYNLMELSKMPYTELEDLIEVLK</sequence>
<dbReference type="AlphaFoldDB" id="A0A1V4SLI9"/>
<dbReference type="RefSeq" id="WP_004455718.1">
    <property type="nucleotide sequence ID" value="NZ_LTAY01000111.1"/>
</dbReference>
<protein>
    <submittedName>
        <fullName evidence="1">Uncharacterized protein</fullName>
    </submittedName>
</protein>
<dbReference type="OrthoDB" id="1747609at2"/>
<reference evidence="1 2" key="1">
    <citation type="submission" date="2016-02" db="EMBL/GenBank/DDBJ databases">
        <title>Genome sequence of Clostridium thermobutyricum DSM 4928.</title>
        <authorList>
            <person name="Poehlein A."/>
            <person name="Daniel R."/>
        </authorList>
    </citation>
    <scope>NUCLEOTIDE SEQUENCE [LARGE SCALE GENOMIC DNA]</scope>
    <source>
        <strain evidence="1 2">DSM 4928</strain>
    </source>
</reference>
<dbReference type="Proteomes" id="UP000191448">
    <property type="component" value="Unassembled WGS sequence"/>
</dbReference>